<evidence type="ECO:0000256" key="1">
    <source>
        <dbReference type="SAM" id="Phobius"/>
    </source>
</evidence>
<evidence type="ECO:0000313" key="2">
    <source>
        <dbReference type="EMBL" id="ASI14157.1"/>
    </source>
</evidence>
<feature type="transmembrane region" description="Helical" evidence="1">
    <location>
        <begin position="23"/>
        <end position="41"/>
    </location>
</feature>
<feature type="transmembrane region" description="Helical" evidence="1">
    <location>
        <begin position="135"/>
        <end position="155"/>
    </location>
</feature>
<keyword evidence="1" id="KW-0812">Transmembrane</keyword>
<name>A0A218NNV0_9ARCH</name>
<feature type="transmembrane region" description="Helical" evidence="1">
    <location>
        <begin position="80"/>
        <end position="99"/>
    </location>
</feature>
<organism evidence="2 3">
    <name type="scientific">Candidatus Mancarchaeum acidiphilum</name>
    <dbReference type="NCBI Taxonomy" id="1920749"/>
    <lineage>
        <taxon>Archaea</taxon>
        <taxon>Candidatus Micrarchaeota</taxon>
        <taxon>Candidatus Mancarchaeum</taxon>
    </lineage>
</organism>
<dbReference type="Proteomes" id="UP000197679">
    <property type="component" value="Chromosome"/>
</dbReference>
<dbReference type="EMBL" id="CP019964">
    <property type="protein sequence ID" value="ASI14157.1"/>
    <property type="molecule type" value="Genomic_DNA"/>
</dbReference>
<dbReference type="RefSeq" id="WP_088820452.1">
    <property type="nucleotide sequence ID" value="NZ_CP019964.1"/>
</dbReference>
<protein>
    <submittedName>
        <fullName evidence="2">DoxX family multipass membrane protein</fullName>
    </submittedName>
</protein>
<accession>A0A218NNV0</accession>
<proteinExistence type="predicted"/>
<evidence type="ECO:0000313" key="3">
    <source>
        <dbReference type="Proteomes" id="UP000197679"/>
    </source>
</evidence>
<feature type="transmembrane region" description="Helical" evidence="1">
    <location>
        <begin position="106"/>
        <end position="129"/>
    </location>
</feature>
<dbReference type="AlphaFoldDB" id="A0A218NNV0"/>
<keyword evidence="3" id="KW-1185">Reference proteome</keyword>
<keyword evidence="1" id="KW-1133">Transmembrane helix</keyword>
<keyword evidence="1" id="KW-0472">Membrane</keyword>
<sequence>MNQTMNAMANGNWFVRNMAGYKVIMRVLFGVVWLADAWLKWQPAFFSGFESMIQSSMIQQPSWMMPWFQFWINVTSYDPYLFALLIALLETLLALAILFGLLRKIVYFLGAIFSFFMWSVPEGFGGFYIYGATDIGTSIIYVLVFLLLILINGAFGTSKYSLDYYIEKKYRNWSKLAEINSGEK</sequence>
<dbReference type="KEGG" id="marh:Mia14_0876"/>
<gene>
    <name evidence="2" type="ORF">Mia14_0876</name>
</gene>
<dbReference type="GeneID" id="33314419"/>
<reference evidence="2 3" key="1">
    <citation type="journal article" date="2017" name="Nat. Commun.">
        <title>'ARMAN' archaea depend on association with euryarchaeal host in culture and in situ.</title>
        <authorList>
            <person name="Golyshina O."/>
            <person name="Toshchakov S."/>
            <person name="Makarova K."/>
            <person name="Gavrilov S."/>
            <person name="Korzhenkov A."/>
            <person name="La Cono V."/>
            <person name="Arcadi E."/>
            <person name="Nechitaylo T."/>
            <person name="Ferrer M."/>
            <person name="Kublanov I."/>
            <person name="Wolf Y."/>
            <person name="Yakimov M."/>
            <person name="Golyshin P."/>
            <person name="Slesarev A."/>
            <person name="Kozyavkin S."/>
        </authorList>
    </citation>
    <scope>NUCLEOTIDE SEQUENCE [LARGE SCALE GENOMIC DNA]</scope>
    <source>
        <strain evidence="2 3">Mia14</strain>
    </source>
</reference>